<dbReference type="AlphaFoldDB" id="A0A0L6VTY5"/>
<keyword evidence="1" id="KW-0812">Transmembrane</keyword>
<evidence type="ECO:0000313" key="3">
    <source>
        <dbReference type="Proteomes" id="UP000037035"/>
    </source>
</evidence>
<dbReference type="EMBL" id="LAVV01000654">
    <property type="protein sequence ID" value="KNZ64174.1"/>
    <property type="molecule type" value="Genomic_DNA"/>
</dbReference>
<feature type="transmembrane region" description="Helical" evidence="1">
    <location>
        <begin position="260"/>
        <end position="284"/>
    </location>
</feature>
<keyword evidence="1" id="KW-1133">Transmembrane helix</keyword>
<feature type="transmembrane region" description="Helical" evidence="1">
    <location>
        <begin position="202"/>
        <end position="222"/>
    </location>
</feature>
<name>A0A0L6VTY5_9BASI</name>
<proteinExistence type="predicted"/>
<feature type="transmembrane region" description="Helical" evidence="1">
    <location>
        <begin position="38"/>
        <end position="56"/>
    </location>
</feature>
<keyword evidence="3" id="KW-1185">Reference proteome</keyword>
<reference evidence="2 3" key="1">
    <citation type="submission" date="2015-08" db="EMBL/GenBank/DDBJ databases">
        <title>Next Generation Sequencing and Analysis of the Genome of Puccinia sorghi L Schw, the Causal Agent of Maize Common Rust.</title>
        <authorList>
            <person name="Rochi L."/>
            <person name="Burguener G."/>
            <person name="Darino M."/>
            <person name="Turjanski A."/>
            <person name="Kreff E."/>
            <person name="Dieguez M.J."/>
            <person name="Sacco F."/>
        </authorList>
    </citation>
    <scope>NUCLEOTIDE SEQUENCE [LARGE SCALE GENOMIC DNA]</scope>
    <source>
        <strain evidence="2 3">RO10H11247</strain>
    </source>
</reference>
<keyword evidence="1" id="KW-0472">Membrane</keyword>
<dbReference type="Proteomes" id="UP000037035">
    <property type="component" value="Unassembled WGS sequence"/>
</dbReference>
<sequence>MITSSSFNDYHMHVTILSQYLMALLPHLESLIEGTFSLHLRFLVLIFLVKIISFILHSHCQKINRYPSKHAHISNNNVLNSIVSMLFSSSDMEFMAKLIEAKNYPSGASRENLSTGFNYLIGPSVLHSHSFSFIKFYLKIIYFLFFNQSFCSSLKEYSILEFSLVPRKGIESLKRLNLIDLQPLLLTLFKDFSPLEYWASKILGSSWVICLSPTMNFFIFWLNIFERFIGKIIDGRLSQALIHLFKFQGLDIITTSKAPLLLWGIIFSFFVSNYFFNFTFQLFFFNEKLIIFNDVTCHLLQSFNNFEIANGITLSLTCMILNSLRQTEIGEVIISPPHPYSCLGSSTHSLGGNVTQLWWGENFEA</sequence>
<evidence type="ECO:0000256" key="1">
    <source>
        <dbReference type="SAM" id="Phobius"/>
    </source>
</evidence>
<accession>A0A0L6VTY5</accession>
<protein>
    <submittedName>
        <fullName evidence="2">Uncharacterized protein</fullName>
    </submittedName>
</protein>
<organism evidence="2 3">
    <name type="scientific">Puccinia sorghi</name>
    <dbReference type="NCBI Taxonomy" id="27349"/>
    <lineage>
        <taxon>Eukaryota</taxon>
        <taxon>Fungi</taxon>
        <taxon>Dikarya</taxon>
        <taxon>Basidiomycota</taxon>
        <taxon>Pucciniomycotina</taxon>
        <taxon>Pucciniomycetes</taxon>
        <taxon>Pucciniales</taxon>
        <taxon>Pucciniaceae</taxon>
        <taxon>Puccinia</taxon>
    </lineage>
</organism>
<dbReference type="VEuPathDB" id="FungiDB:VP01_1058g2"/>
<comment type="caution">
    <text evidence="2">The sequence shown here is derived from an EMBL/GenBank/DDBJ whole genome shotgun (WGS) entry which is preliminary data.</text>
</comment>
<gene>
    <name evidence="2" type="ORF">VP01_1058g2</name>
</gene>
<evidence type="ECO:0000313" key="2">
    <source>
        <dbReference type="EMBL" id="KNZ64174.1"/>
    </source>
</evidence>